<gene>
    <name evidence="2" type="ORF">SAMN05216203_1073</name>
</gene>
<dbReference type="EMBL" id="FOYW01000001">
    <property type="protein sequence ID" value="SFR51801.1"/>
    <property type="molecule type" value="Genomic_DNA"/>
</dbReference>
<keyword evidence="3" id="KW-1185">Reference proteome</keyword>
<name>A0A1I6HBQ5_9GAMM</name>
<evidence type="ECO:0000256" key="1">
    <source>
        <dbReference type="SAM" id="SignalP"/>
    </source>
</evidence>
<feature type="signal peptide" evidence="1">
    <location>
        <begin position="1"/>
        <end position="33"/>
    </location>
</feature>
<accession>A0A1I6HBQ5</accession>
<organism evidence="2 3">
    <name type="scientific">Marinobacter daqiaonensis</name>
    <dbReference type="NCBI Taxonomy" id="650891"/>
    <lineage>
        <taxon>Bacteria</taxon>
        <taxon>Pseudomonadati</taxon>
        <taxon>Pseudomonadota</taxon>
        <taxon>Gammaproteobacteria</taxon>
        <taxon>Pseudomonadales</taxon>
        <taxon>Marinobacteraceae</taxon>
        <taxon>Marinobacter</taxon>
    </lineage>
</organism>
<dbReference type="PIRSF" id="PIRSF004649">
    <property type="entry name" value="MlaC"/>
    <property type="match status" value="1"/>
</dbReference>
<evidence type="ECO:0000313" key="3">
    <source>
        <dbReference type="Proteomes" id="UP000198644"/>
    </source>
</evidence>
<dbReference type="Pfam" id="PF05494">
    <property type="entry name" value="MlaC"/>
    <property type="match status" value="1"/>
</dbReference>
<evidence type="ECO:0000313" key="2">
    <source>
        <dbReference type="EMBL" id="SFR51801.1"/>
    </source>
</evidence>
<dbReference type="PANTHER" id="PTHR36573:SF1">
    <property type="entry name" value="INTERMEMBRANE PHOSPHOLIPID TRANSPORT SYSTEM BINDING PROTEIN MLAC"/>
    <property type="match status" value="1"/>
</dbReference>
<dbReference type="AlphaFoldDB" id="A0A1I6HBQ5"/>
<feature type="chain" id="PRO_5011653648" evidence="1">
    <location>
        <begin position="34"/>
        <end position="236"/>
    </location>
</feature>
<dbReference type="InterPro" id="IPR008869">
    <property type="entry name" value="MlaC/ttg2D"/>
</dbReference>
<keyword evidence="1" id="KW-0732">Signal</keyword>
<proteinExistence type="predicted"/>
<dbReference type="PANTHER" id="PTHR36573">
    <property type="entry name" value="INTERMEMBRANE PHOSPHOLIPID TRANSPORT SYSTEM BINDING PROTEIN MLAC"/>
    <property type="match status" value="1"/>
</dbReference>
<dbReference type="RefSeq" id="WP_174805152.1">
    <property type="nucleotide sequence ID" value="NZ_FOYW01000001.1"/>
</dbReference>
<reference evidence="2 3" key="1">
    <citation type="submission" date="2016-10" db="EMBL/GenBank/DDBJ databases">
        <authorList>
            <person name="de Groot N.N."/>
        </authorList>
    </citation>
    <scope>NUCLEOTIDE SEQUENCE [LARGE SCALE GENOMIC DNA]</scope>
    <source>
        <strain evidence="2 3">CGMCC 1.9167</strain>
    </source>
</reference>
<dbReference type="InterPro" id="IPR042245">
    <property type="entry name" value="Tgt2/MlaC_sf"/>
</dbReference>
<dbReference type="Gene3D" id="3.10.450.710">
    <property type="entry name" value="Tgt2/MlaC"/>
    <property type="match status" value="1"/>
</dbReference>
<dbReference type="Proteomes" id="UP000198644">
    <property type="component" value="Unassembled WGS sequence"/>
</dbReference>
<dbReference type="STRING" id="650891.SAMN05216203_1073"/>
<sequence>MKQAFNQTIQTPLRGLMLAIIAALALVAGQASASSQELAEYVDKNTQRLVEKLNENKGLYEEDPEAFYEEMDEALTGFVDFRRIAARVMGRYARQTTPEQRDEFVARFKRSLFDAYAQALVSNSEGFSIEVDQAEINPRDDSRASVGMIVTSDSGNRYQVSYSMHHSKNNGDWLVENVIVEGVNIGLAFRDRFAQEMESRRGDIDAVIDNWGDAVASLKLEEEVGSDTDGESEDSQ</sequence>
<protein>
    <submittedName>
        <fullName evidence="2">Phospholipid transport system substrate-binding protein</fullName>
    </submittedName>
</protein>